<keyword evidence="3" id="KW-0489">Methyltransferase</keyword>
<dbReference type="GO" id="GO:0009236">
    <property type="term" value="P:cobalamin biosynthetic process"/>
    <property type="evidence" value="ECO:0007669"/>
    <property type="project" value="UniProtKB-KW"/>
</dbReference>
<name>A0A916WQ80_9ACTN</name>
<dbReference type="Gene3D" id="3.40.50.150">
    <property type="entry name" value="Vaccinia Virus protein VP39"/>
    <property type="match status" value="1"/>
</dbReference>
<dbReference type="InterPro" id="IPR014777">
    <property type="entry name" value="4pyrrole_Mease_sub1"/>
</dbReference>
<dbReference type="GO" id="GO:0008276">
    <property type="term" value="F:protein methyltransferase activity"/>
    <property type="evidence" value="ECO:0007669"/>
    <property type="project" value="InterPro"/>
</dbReference>
<dbReference type="AlphaFoldDB" id="A0A916WQ80"/>
<dbReference type="InterPro" id="IPR050714">
    <property type="entry name" value="Cobalamin_biosynth_MTase"/>
</dbReference>
<protein>
    <submittedName>
        <fullName evidence="7">Precorrin-6Y-methylase</fullName>
    </submittedName>
</protein>
<evidence type="ECO:0000313" key="8">
    <source>
        <dbReference type="Proteomes" id="UP000621454"/>
    </source>
</evidence>
<reference evidence="7" key="2">
    <citation type="submission" date="2020-09" db="EMBL/GenBank/DDBJ databases">
        <authorList>
            <person name="Sun Q."/>
            <person name="Zhou Y."/>
        </authorList>
    </citation>
    <scope>NUCLEOTIDE SEQUENCE</scope>
    <source>
        <strain evidence="7">CGMCC 1.12827</strain>
    </source>
</reference>
<dbReference type="InterPro" id="IPR012818">
    <property type="entry name" value="CbiE"/>
</dbReference>
<dbReference type="InterPro" id="IPR014008">
    <property type="entry name" value="Cbl_synth_MTase_CbiT"/>
</dbReference>
<dbReference type="EMBL" id="BMGC01000005">
    <property type="protein sequence ID" value="GGB24137.1"/>
    <property type="molecule type" value="Genomic_DNA"/>
</dbReference>
<keyword evidence="2" id="KW-0169">Cobalamin biosynthesis</keyword>
<keyword evidence="5" id="KW-0949">S-adenosyl-L-methionine</keyword>
<evidence type="ECO:0000313" key="7">
    <source>
        <dbReference type="EMBL" id="GGB24137.1"/>
    </source>
</evidence>
<dbReference type="InterPro" id="IPR029063">
    <property type="entry name" value="SAM-dependent_MTases_sf"/>
</dbReference>
<dbReference type="CDD" id="cd11644">
    <property type="entry name" value="Precorrin-6Y-MT"/>
    <property type="match status" value="1"/>
</dbReference>
<dbReference type="Pfam" id="PF00590">
    <property type="entry name" value="TP_methylase"/>
    <property type="match status" value="1"/>
</dbReference>
<dbReference type="RefSeq" id="WP_188585543.1">
    <property type="nucleotide sequence ID" value="NZ_BMGC01000005.1"/>
</dbReference>
<comment type="caution">
    <text evidence="7">The sequence shown here is derived from an EMBL/GenBank/DDBJ whole genome shotgun (WGS) entry which is preliminary data.</text>
</comment>
<dbReference type="NCBIfam" id="TIGR02467">
    <property type="entry name" value="CbiE"/>
    <property type="match status" value="1"/>
</dbReference>
<dbReference type="InterPro" id="IPR035996">
    <property type="entry name" value="4pyrrol_Methylase_sf"/>
</dbReference>
<dbReference type="InterPro" id="IPR000878">
    <property type="entry name" value="4pyrrol_Mease"/>
</dbReference>
<comment type="pathway">
    <text evidence="1">Cofactor biosynthesis; adenosylcobalamin biosynthesis.</text>
</comment>
<dbReference type="Proteomes" id="UP000621454">
    <property type="component" value="Unassembled WGS sequence"/>
</dbReference>
<feature type="domain" description="Tetrapyrrole methylase" evidence="6">
    <location>
        <begin position="6"/>
        <end position="187"/>
    </location>
</feature>
<keyword evidence="8" id="KW-1185">Reference proteome</keyword>
<sequence>MSDHRFVVVGIGADGTAGLTDAVRAELASATTIYGSARQLSGLTGTDADLVAWRSPMSEHLRRLLADPPVGRTHVLASGDPMFHGVGARIAAAAGPENVTVIPHVSSVSLAAARLGVDLSSARVVSLVTGPAEALAGVCSDGVELLILARDGDSAGDVAQTLTALGFGWSPMRVLSDLGADDEQLTDAILARDWGVATTPALSVISVSCVGPARSTAPGRDDDEYVNDGQLTKKPIRALTVSMLRPAPRQLLWDVGGGSGSIAIEWLQLAPGGRAIVFESDPNRRDVIAGNARRHGVGSRLTVAATAPEALETAPDPDTVFIGGGLSDAGVVAACWAALLPGGICVANAVTVESESVLVDWQHRVGGSLLRLETSELAPLGAMRGWRPNRPIVQWVATKPGEPA</sequence>
<evidence type="ECO:0000256" key="4">
    <source>
        <dbReference type="ARBA" id="ARBA00022679"/>
    </source>
</evidence>
<dbReference type="Gene3D" id="3.40.1010.10">
    <property type="entry name" value="Cobalt-precorrin-4 Transmethylase, Domain 1"/>
    <property type="match status" value="1"/>
</dbReference>
<evidence type="ECO:0000256" key="3">
    <source>
        <dbReference type="ARBA" id="ARBA00022603"/>
    </source>
</evidence>
<evidence type="ECO:0000259" key="6">
    <source>
        <dbReference type="Pfam" id="PF00590"/>
    </source>
</evidence>
<proteinExistence type="predicted"/>
<dbReference type="PIRSF" id="PIRSF036428">
    <property type="entry name" value="CobL"/>
    <property type="match status" value="1"/>
</dbReference>
<dbReference type="SUPFAM" id="SSF53335">
    <property type="entry name" value="S-adenosyl-L-methionine-dependent methyltransferases"/>
    <property type="match status" value="1"/>
</dbReference>
<accession>A0A916WQ80</accession>
<dbReference type="PANTHER" id="PTHR43182">
    <property type="entry name" value="COBALT-PRECORRIN-6B C(15)-METHYLTRANSFERASE (DECARBOXYLATING)"/>
    <property type="match status" value="1"/>
</dbReference>
<keyword evidence="4" id="KW-0808">Transferase</keyword>
<dbReference type="SUPFAM" id="SSF53790">
    <property type="entry name" value="Tetrapyrrole methylase"/>
    <property type="match status" value="1"/>
</dbReference>
<evidence type="ECO:0000256" key="1">
    <source>
        <dbReference type="ARBA" id="ARBA00004953"/>
    </source>
</evidence>
<dbReference type="PANTHER" id="PTHR43182:SF1">
    <property type="entry name" value="COBALT-PRECORRIN-7 C(5)-METHYLTRANSFERASE"/>
    <property type="match status" value="1"/>
</dbReference>
<gene>
    <name evidence="7" type="primary">cobL</name>
    <name evidence="7" type="ORF">GCM10011489_10510</name>
</gene>
<evidence type="ECO:0000256" key="2">
    <source>
        <dbReference type="ARBA" id="ARBA00022573"/>
    </source>
</evidence>
<organism evidence="7 8">
    <name type="scientific">Gordonia jinhuaensis</name>
    <dbReference type="NCBI Taxonomy" id="1517702"/>
    <lineage>
        <taxon>Bacteria</taxon>
        <taxon>Bacillati</taxon>
        <taxon>Actinomycetota</taxon>
        <taxon>Actinomycetes</taxon>
        <taxon>Mycobacteriales</taxon>
        <taxon>Gordoniaceae</taxon>
        <taxon>Gordonia</taxon>
    </lineage>
</organism>
<reference evidence="7" key="1">
    <citation type="journal article" date="2014" name="Int. J. Syst. Evol. Microbiol.">
        <title>Complete genome sequence of Corynebacterium casei LMG S-19264T (=DSM 44701T), isolated from a smear-ripened cheese.</title>
        <authorList>
            <consortium name="US DOE Joint Genome Institute (JGI-PGF)"/>
            <person name="Walter F."/>
            <person name="Albersmeier A."/>
            <person name="Kalinowski J."/>
            <person name="Ruckert C."/>
        </authorList>
    </citation>
    <scope>NUCLEOTIDE SEQUENCE</scope>
    <source>
        <strain evidence="7">CGMCC 1.12827</strain>
    </source>
</reference>
<dbReference type="InterPro" id="IPR006365">
    <property type="entry name" value="Cbl_synth_CobL"/>
</dbReference>
<evidence type="ECO:0000256" key="5">
    <source>
        <dbReference type="ARBA" id="ARBA00022691"/>
    </source>
</evidence>
<dbReference type="NCBIfam" id="TIGR02469">
    <property type="entry name" value="CbiT"/>
    <property type="match status" value="1"/>
</dbReference>
<dbReference type="GO" id="GO:0032259">
    <property type="term" value="P:methylation"/>
    <property type="evidence" value="ECO:0007669"/>
    <property type="project" value="UniProtKB-KW"/>
</dbReference>